<proteinExistence type="inferred from homology"/>
<keyword evidence="5" id="KW-0547">Nucleotide-binding</keyword>
<evidence type="ECO:0000256" key="6">
    <source>
        <dbReference type="ARBA" id="ARBA00022777"/>
    </source>
</evidence>
<feature type="region of interest" description="Disordered" evidence="8">
    <location>
        <begin position="381"/>
        <end position="513"/>
    </location>
</feature>
<dbReference type="AlphaFoldDB" id="A0A0G4ICF5"/>
<feature type="compositionally biased region" description="Low complexity" evidence="8">
    <location>
        <begin position="381"/>
        <end position="391"/>
    </location>
</feature>
<dbReference type="GO" id="GO:0005829">
    <property type="term" value="C:cytosol"/>
    <property type="evidence" value="ECO:0007669"/>
    <property type="project" value="TreeGrafter"/>
</dbReference>
<dbReference type="InterPro" id="IPR036974">
    <property type="entry name" value="PUA_sf"/>
</dbReference>
<feature type="domain" description="Aspartate/glutamate/uridylate kinase" evidence="9">
    <location>
        <begin position="3"/>
        <end position="230"/>
    </location>
</feature>
<dbReference type="PRINTS" id="PR00474">
    <property type="entry name" value="GLU5KINASE"/>
</dbReference>
<dbReference type="InterPro" id="IPR001057">
    <property type="entry name" value="Glu/AcGlu_kinase"/>
</dbReference>
<keyword evidence="2" id="KW-0028">Amino-acid biosynthesis</keyword>
<dbReference type="Gene3D" id="3.40.1160.10">
    <property type="entry name" value="Acetylglutamate kinase-like"/>
    <property type="match status" value="1"/>
</dbReference>
<dbReference type="PROSITE" id="PS50890">
    <property type="entry name" value="PUA"/>
    <property type="match status" value="2"/>
</dbReference>
<reference evidence="10" key="1">
    <citation type="submission" date="2014-11" db="EMBL/GenBank/DDBJ databases">
        <authorList>
            <person name="Otto D Thomas"/>
            <person name="Naeem Raeece"/>
        </authorList>
    </citation>
    <scope>NUCLEOTIDE SEQUENCE</scope>
</reference>
<gene>
    <name evidence="10" type="ORF">Cvel_13099</name>
</gene>
<dbReference type="InterPro" id="IPR019797">
    <property type="entry name" value="Glutamate_5-kinase_CS"/>
</dbReference>
<feature type="compositionally biased region" description="Basic and acidic residues" evidence="8">
    <location>
        <begin position="397"/>
        <end position="407"/>
    </location>
</feature>
<dbReference type="Gene3D" id="2.30.130.10">
    <property type="entry name" value="PUA domain"/>
    <property type="match status" value="2"/>
</dbReference>
<dbReference type="GO" id="GO:0004349">
    <property type="term" value="F:glutamate 5-kinase activity"/>
    <property type="evidence" value="ECO:0007669"/>
    <property type="project" value="InterPro"/>
</dbReference>
<dbReference type="HAMAP" id="MF_00456">
    <property type="entry name" value="ProB"/>
    <property type="match status" value="1"/>
</dbReference>
<keyword evidence="6" id="KW-0418">Kinase</keyword>
<dbReference type="PANTHER" id="PTHR43654:SF3">
    <property type="entry name" value="GLUTAMATE 5-KINASE"/>
    <property type="match status" value="1"/>
</dbReference>
<sequence length="566" mass="59944">MEKLIVVKVGTSTLMDPKTQSVSLENISSLVQYVVNLRKQGWKVVVVTSGAIGYGCAHLRMSARPSSIQGKQAAAAIGQSHLMRVYEDLFRLLGYQVAQLLISRHDFVSKARYINFHNAVKELLDWDAVPIVNENDAVATEELRFGDNDTLSAHVAVSIGARWLFLLTDVDSLYTADPRSNPDARPVAAVTRMATLQTLVDFSGAGSAFGTGGMKTKIIAAQLATAAGVHCALLNGSFPRRMAGLLENSADLFTKADEVGGVLTVSPLGGASKGLVGEEGGDGEEEGAPAQAASSLCAGGGGGSVQRGAKGTIFKGLEVTQNLRIQRKWILSLPPGGTVEIDSGATAALGKHQSLLAVGCVRISGSFEAGEALCVVGPLPSSSSFATATEESGSKATLREHGKEKEGLTPAGAGEFQHLPDTQADAEGGERRTEPSPSPSSSPTVSEARRQAADEGGREKERPGASPDRRSQREPETGKDTDKEGYSRGHSADRDRGVSRERKERERERRPPVFEIARCVSNYSSSDLEKICGKRSSEIETVLGFAADPEVAHRANIILVTPPDSE</sequence>
<dbReference type="InterPro" id="IPR005715">
    <property type="entry name" value="Glu_5kinase/COase_Synthase"/>
</dbReference>
<evidence type="ECO:0000256" key="3">
    <source>
        <dbReference type="ARBA" id="ARBA00022650"/>
    </source>
</evidence>
<organism evidence="10">
    <name type="scientific">Chromera velia CCMP2878</name>
    <dbReference type="NCBI Taxonomy" id="1169474"/>
    <lineage>
        <taxon>Eukaryota</taxon>
        <taxon>Sar</taxon>
        <taxon>Alveolata</taxon>
        <taxon>Colpodellida</taxon>
        <taxon>Chromeraceae</taxon>
        <taxon>Chromera</taxon>
    </lineage>
</organism>
<dbReference type="NCBIfam" id="TIGR01027">
    <property type="entry name" value="proB"/>
    <property type="match status" value="1"/>
</dbReference>
<dbReference type="SUPFAM" id="SSF88697">
    <property type="entry name" value="PUA domain-like"/>
    <property type="match status" value="1"/>
</dbReference>
<feature type="region of interest" description="Disordered" evidence="8">
    <location>
        <begin position="273"/>
        <end position="293"/>
    </location>
</feature>
<dbReference type="VEuPathDB" id="CryptoDB:Cvel_13099"/>
<evidence type="ECO:0000313" key="10">
    <source>
        <dbReference type="EMBL" id="CEM54854.1"/>
    </source>
</evidence>
<dbReference type="GO" id="GO:0008652">
    <property type="term" value="P:amino acid biosynthetic process"/>
    <property type="evidence" value="ECO:0007669"/>
    <property type="project" value="UniProtKB-KW"/>
</dbReference>
<name>A0A0G4ICF5_9ALVE</name>
<dbReference type="EMBL" id="CDMZ01005823">
    <property type="protein sequence ID" value="CEM54854.1"/>
    <property type="molecule type" value="Genomic_DNA"/>
</dbReference>
<feature type="compositionally biased region" description="Basic and acidic residues" evidence="8">
    <location>
        <begin position="447"/>
        <end position="512"/>
    </location>
</feature>
<dbReference type="Pfam" id="PF00696">
    <property type="entry name" value="AA_kinase"/>
    <property type="match status" value="1"/>
</dbReference>
<keyword evidence="3" id="KW-0641">Proline biosynthesis</keyword>
<evidence type="ECO:0000259" key="9">
    <source>
        <dbReference type="Pfam" id="PF00696"/>
    </source>
</evidence>
<dbReference type="SUPFAM" id="SSF53633">
    <property type="entry name" value="Carbamate kinase-like"/>
    <property type="match status" value="1"/>
</dbReference>
<evidence type="ECO:0000256" key="8">
    <source>
        <dbReference type="SAM" id="MobiDB-lite"/>
    </source>
</evidence>
<dbReference type="PhylomeDB" id="A0A0G4ICF5"/>
<dbReference type="GO" id="GO:0005524">
    <property type="term" value="F:ATP binding"/>
    <property type="evidence" value="ECO:0007669"/>
    <property type="project" value="UniProtKB-KW"/>
</dbReference>
<evidence type="ECO:0000256" key="1">
    <source>
        <dbReference type="ARBA" id="ARBA00022490"/>
    </source>
</evidence>
<evidence type="ECO:0000256" key="5">
    <source>
        <dbReference type="ARBA" id="ARBA00022741"/>
    </source>
</evidence>
<evidence type="ECO:0000256" key="2">
    <source>
        <dbReference type="ARBA" id="ARBA00022605"/>
    </source>
</evidence>
<evidence type="ECO:0000256" key="4">
    <source>
        <dbReference type="ARBA" id="ARBA00022679"/>
    </source>
</evidence>
<evidence type="ECO:0000256" key="7">
    <source>
        <dbReference type="ARBA" id="ARBA00022840"/>
    </source>
</evidence>
<protein>
    <recommendedName>
        <fullName evidence="9">Aspartate/glutamate/uridylate kinase domain-containing protein</fullName>
    </recommendedName>
</protein>
<dbReference type="CDD" id="cd04242">
    <property type="entry name" value="AAK_G5K_ProB"/>
    <property type="match status" value="1"/>
</dbReference>
<keyword evidence="7" id="KW-0067">ATP-binding</keyword>
<dbReference type="InterPro" id="IPR015947">
    <property type="entry name" value="PUA-like_sf"/>
</dbReference>
<accession>A0A0G4ICF5</accession>
<keyword evidence="1" id="KW-0963">Cytoplasm</keyword>
<dbReference type="FunFam" id="3.40.1160.10:FF:000018">
    <property type="entry name" value="Glutamate 5-kinase"/>
    <property type="match status" value="1"/>
</dbReference>
<dbReference type="PANTHER" id="PTHR43654">
    <property type="entry name" value="GLUTAMATE 5-KINASE"/>
    <property type="match status" value="1"/>
</dbReference>
<dbReference type="InterPro" id="IPR036393">
    <property type="entry name" value="AceGlu_kinase-like_sf"/>
</dbReference>
<dbReference type="GO" id="GO:0003723">
    <property type="term" value="F:RNA binding"/>
    <property type="evidence" value="ECO:0007669"/>
    <property type="project" value="InterPro"/>
</dbReference>
<dbReference type="PROSITE" id="PS00902">
    <property type="entry name" value="GLUTAMATE_5_KINASE"/>
    <property type="match status" value="1"/>
</dbReference>
<dbReference type="InterPro" id="IPR001048">
    <property type="entry name" value="Asp/Glu/Uridylate_kinase"/>
</dbReference>
<keyword evidence="4" id="KW-0808">Transferase</keyword>
<dbReference type="InterPro" id="IPR041739">
    <property type="entry name" value="G5K_ProB"/>
</dbReference>